<feature type="binding site" evidence="6">
    <location>
        <begin position="16"/>
        <end position="18"/>
    </location>
    <ligand>
        <name>FMN</name>
        <dbReference type="ChEBI" id="CHEBI:58210"/>
    </ligand>
</feature>
<evidence type="ECO:0000313" key="8">
    <source>
        <dbReference type="EMBL" id="MBD3868131.1"/>
    </source>
</evidence>
<dbReference type="EC" id="1.7.1.17" evidence="6"/>
<dbReference type="GO" id="GO:0010181">
    <property type="term" value="F:FMN binding"/>
    <property type="evidence" value="ECO:0007669"/>
    <property type="project" value="UniProtKB-UniRule"/>
</dbReference>
<dbReference type="InterPro" id="IPR003680">
    <property type="entry name" value="Flavodoxin_fold"/>
</dbReference>
<dbReference type="Proteomes" id="UP000648239">
    <property type="component" value="Unassembled WGS sequence"/>
</dbReference>
<evidence type="ECO:0000256" key="1">
    <source>
        <dbReference type="ARBA" id="ARBA00022630"/>
    </source>
</evidence>
<keyword evidence="1 6" id="KW-0285">Flavoprotein</keyword>
<dbReference type="EC" id="1.6.5.-" evidence="6"/>
<dbReference type="InterPro" id="IPR050104">
    <property type="entry name" value="FMN-dep_NADH:Q_OxRdtase_AzoR1"/>
</dbReference>
<evidence type="ECO:0000256" key="3">
    <source>
        <dbReference type="ARBA" id="ARBA00023002"/>
    </source>
</evidence>
<dbReference type="SUPFAM" id="SSF52218">
    <property type="entry name" value="Flavoproteins"/>
    <property type="match status" value="1"/>
</dbReference>
<comment type="caution">
    <text evidence="8">The sequence shown here is derived from an EMBL/GenBank/DDBJ whole genome shotgun (WGS) entry which is preliminary data.</text>
</comment>
<name>A0A8J7C2M9_9BACT</name>
<gene>
    <name evidence="6" type="primary">azoR</name>
    <name evidence="8" type="ORF">IFK94_08395</name>
</gene>
<dbReference type="GO" id="GO:0016652">
    <property type="term" value="F:oxidoreductase activity, acting on NAD(P)H as acceptor"/>
    <property type="evidence" value="ECO:0007669"/>
    <property type="project" value="UniProtKB-UniRule"/>
</dbReference>
<reference evidence="8 9" key="1">
    <citation type="submission" date="2020-08" db="EMBL/GenBank/DDBJ databases">
        <title>Acidobacteriota in marine sediments use diverse sulfur dissimilation pathways.</title>
        <authorList>
            <person name="Wasmund K."/>
        </authorList>
    </citation>
    <scope>NUCLEOTIDE SEQUENCE [LARGE SCALE GENOMIC DNA]</scope>
    <source>
        <strain evidence="8">MAG AM4</strain>
    </source>
</reference>
<evidence type="ECO:0000259" key="7">
    <source>
        <dbReference type="Pfam" id="PF02525"/>
    </source>
</evidence>
<keyword evidence="3 6" id="KW-0560">Oxidoreductase</keyword>
<feature type="binding site" evidence="6">
    <location>
        <position position="10"/>
    </location>
    <ligand>
        <name>FMN</name>
        <dbReference type="ChEBI" id="CHEBI:58210"/>
    </ligand>
</feature>
<dbReference type="EMBL" id="JACXWD010000023">
    <property type="protein sequence ID" value="MBD3868131.1"/>
    <property type="molecule type" value="Genomic_DNA"/>
</dbReference>
<feature type="binding site" evidence="6">
    <location>
        <begin position="98"/>
        <end position="101"/>
    </location>
    <ligand>
        <name>FMN</name>
        <dbReference type="ChEBI" id="CHEBI:58210"/>
    </ligand>
</feature>
<accession>A0A8J7C2M9</accession>
<dbReference type="GO" id="GO:0016655">
    <property type="term" value="F:oxidoreductase activity, acting on NAD(P)H, quinone or similar compound as acceptor"/>
    <property type="evidence" value="ECO:0007669"/>
    <property type="project" value="InterPro"/>
</dbReference>
<organism evidence="8 9">
    <name type="scientific">Candidatus Polarisedimenticola svalbardensis</name>
    <dbReference type="NCBI Taxonomy" id="2886004"/>
    <lineage>
        <taxon>Bacteria</taxon>
        <taxon>Pseudomonadati</taxon>
        <taxon>Acidobacteriota</taxon>
        <taxon>Candidatus Polarisedimenticolia</taxon>
        <taxon>Candidatus Polarisedimenticolales</taxon>
        <taxon>Candidatus Polarisedimenticolaceae</taxon>
        <taxon>Candidatus Polarisedimenticola</taxon>
    </lineage>
</organism>
<dbReference type="Gene3D" id="3.40.50.360">
    <property type="match status" value="1"/>
</dbReference>
<dbReference type="InterPro" id="IPR029039">
    <property type="entry name" value="Flavoprotein-like_sf"/>
</dbReference>
<comment type="catalytic activity">
    <reaction evidence="6">
        <text>2 a quinone + NADH + H(+) = 2 a 1,4-benzosemiquinone + NAD(+)</text>
        <dbReference type="Rhea" id="RHEA:65952"/>
        <dbReference type="ChEBI" id="CHEBI:15378"/>
        <dbReference type="ChEBI" id="CHEBI:57540"/>
        <dbReference type="ChEBI" id="CHEBI:57945"/>
        <dbReference type="ChEBI" id="CHEBI:132124"/>
        <dbReference type="ChEBI" id="CHEBI:134225"/>
    </reaction>
</comment>
<keyword evidence="2 6" id="KW-0288">FMN</keyword>
<sequence>MTGLLHVESSPAGDRSDSTRVGRVFVDSWRKSHTKQPVATLNLWDTPLPELDSAVLAARAAVETGEKPVGDGAAIWSRLQELARPLLSADRLLISAPMWNFGIPYRLKHYIDCVTQPTLTYRGSPAEGFEGLIPGRPAALILSRGGSYGAGTDREPFDFQRRYLLAWLGFLGFRPVETILVEPVATDPEAVTRADHEARQVAARF</sequence>
<evidence type="ECO:0000256" key="4">
    <source>
        <dbReference type="ARBA" id="ARBA00023027"/>
    </source>
</evidence>
<feature type="binding site" evidence="6">
    <location>
        <begin position="143"/>
        <end position="146"/>
    </location>
    <ligand>
        <name>FMN</name>
        <dbReference type="ChEBI" id="CHEBI:58210"/>
    </ligand>
</feature>
<dbReference type="PANTHER" id="PTHR43741:SF4">
    <property type="entry name" value="FMN-DEPENDENT NADH:QUINONE OXIDOREDUCTASE"/>
    <property type="match status" value="1"/>
</dbReference>
<dbReference type="PANTHER" id="PTHR43741">
    <property type="entry name" value="FMN-DEPENDENT NADH-AZOREDUCTASE 1"/>
    <property type="match status" value="1"/>
</dbReference>
<comment type="function">
    <text evidence="6">Quinone reductase that provides resistance to thiol-specific stress caused by electrophilic quinones.</text>
</comment>
<comment type="similarity">
    <text evidence="6">Belongs to the azoreductase type 1 family.</text>
</comment>
<feature type="domain" description="Flavodoxin-like fold" evidence="7">
    <location>
        <begin position="4"/>
        <end position="201"/>
    </location>
</feature>
<dbReference type="InterPro" id="IPR023048">
    <property type="entry name" value="NADH:quinone_OxRdtase_FMN_depd"/>
</dbReference>
<comment type="catalytic activity">
    <reaction evidence="5">
        <text>N,N-dimethyl-1,4-phenylenediamine + anthranilate + 2 NAD(+) = 2-(4-dimethylaminophenyl)diazenylbenzoate + 2 NADH + 2 H(+)</text>
        <dbReference type="Rhea" id="RHEA:55872"/>
        <dbReference type="ChEBI" id="CHEBI:15378"/>
        <dbReference type="ChEBI" id="CHEBI:15783"/>
        <dbReference type="ChEBI" id="CHEBI:16567"/>
        <dbReference type="ChEBI" id="CHEBI:57540"/>
        <dbReference type="ChEBI" id="CHEBI:57945"/>
        <dbReference type="ChEBI" id="CHEBI:71579"/>
        <dbReference type="EC" id="1.7.1.17"/>
    </reaction>
    <physiologicalReaction direction="right-to-left" evidence="5">
        <dbReference type="Rhea" id="RHEA:55874"/>
    </physiologicalReaction>
</comment>
<evidence type="ECO:0000256" key="5">
    <source>
        <dbReference type="ARBA" id="ARBA00048542"/>
    </source>
</evidence>
<evidence type="ECO:0000256" key="6">
    <source>
        <dbReference type="HAMAP-Rule" id="MF_01216"/>
    </source>
</evidence>
<dbReference type="Pfam" id="PF02525">
    <property type="entry name" value="Flavodoxin_2"/>
    <property type="match status" value="1"/>
</dbReference>
<comment type="cofactor">
    <cofactor evidence="6">
        <name>FMN</name>
        <dbReference type="ChEBI" id="CHEBI:58210"/>
    </cofactor>
    <text evidence="6">Binds 1 FMN per subunit.</text>
</comment>
<proteinExistence type="inferred from homology"/>
<dbReference type="AlphaFoldDB" id="A0A8J7C2M9"/>
<comment type="function">
    <text evidence="6">Also exhibits azoreductase activity. Catalyzes the reductive cleavage of the azo bond in aromatic azo compounds to the corresponding amines.</text>
</comment>
<protein>
    <recommendedName>
        <fullName evidence="6">FMN dependent NADH:quinone oxidoreductase</fullName>
        <ecNumber evidence="6">1.6.5.-</ecNumber>
    </recommendedName>
    <alternativeName>
        <fullName evidence="6">Azo-dye reductase</fullName>
    </alternativeName>
    <alternativeName>
        <fullName evidence="6">FMN-dependent NADH-azo compound oxidoreductase</fullName>
    </alternativeName>
    <alternativeName>
        <fullName evidence="6">FMN-dependent NADH-azoreductase</fullName>
        <ecNumber evidence="6">1.7.1.17</ecNumber>
    </alternativeName>
</protein>
<evidence type="ECO:0000313" key="9">
    <source>
        <dbReference type="Proteomes" id="UP000648239"/>
    </source>
</evidence>
<comment type="subunit">
    <text evidence="6">Homodimer.</text>
</comment>
<evidence type="ECO:0000256" key="2">
    <source>
        <dbReference type="ARBA" id="ARBA00022643"/>
    </source>
</evidence>
<dbReference type="HAMAP" id="MF_01216">
    <property type="entry name" value="Azoreductase_type1"/>
    <property type="match status" value="1"/>
</dbReference>
<keyword evidence="4 6" id="KW-0520">NAD</keyword>
<dbReference type="GO" id="GO:0009055">
    <property type="term" value="F:electron transfer activity"/>
    <property type="evidence" value="ECO:0007669"/>
    <property type="project" value="UniProtKB-UniRule"/>
</dbReference>